<dbReference type="RefSeq" id="WP_245680076.1">
    <property type="nucleotide sequence ID" value="NZ_FNAG01000020.1"/>
</dbReference>
<dbReference type="STRING" id="265719.SAMN04488509_12018"/>
<protein>
    <recommendedName>
        <fullName evidence="1">UPF0225 protein SAMN04488509_12018</fullName>
    </recommendedName>
</protein>
<accession>A0A1G7A806</accession>
<dbReference type="AlphaFoldDB" id="A0A1G7A806"/>
<dbReference type="Proteomes" id="UP000199603">
    <property type="component" value="Unassembled WGS sequence"/>
</dbReference>
<evidence type="ECO:0000256" key="1">
    <source>
        <dbReference type="HAMAP-Rule" id="MF_00612"/>
    </source>
</evidence>
<organism evidence="3 4">
    <name type="scientific">Aquimonas voraii</name>
    <dbReference type="NCBI Taxonomy" id="265719"/>
    <lineage>
        <taxon>Bacteria</taxon>
        <taxon>Pseudomonadati</taxon>
        <taxon>Pseudomonadota</taxon>
        <taxon>Gammaproteobacteria</taxon>
        <taxon>Lysobacterales</taxon>
        <taxon>Lysobacteraceae</taxon>
        <taxon>Aquimonas</taxon>
    </lineage>
</organism>
<feature type="domain" description="YchJ-like middle NTF2-like" evidence="2">
    <location>
        <begin position="50"/>
        <end position="146"/>
    </location>
</feature>
<evidence type="ECO:0000313" key="4">
    <source>
        <dbReference type="Proteomes" id="UP000199603"/>
    </source>
</evidence>
<comment type="similarity">
    <text evidence="1">Belongs to the UPF0225 family.</text>
</comment>
<dbReference type="PANTHER" id="PTHR33747">
    <property type="entry name" value="UPF0225 PROTEIN SCO1677"/>
    <property type="match status" value="1"/>
</dbReference>
<dbReference type="InterPro" id="IPR023006">
    <property type="entry name" value="YchJ-like"/>
</dbReference>
<proteinExistence type="inferred from homology"/>
<gene>
    <name evidence="3" type="ORF">SAMN04488509_12018</name>
</gene>
<dbReference type="EMBL" id="FNAG01000020">
    <property type="protein sequence ID" value="SDE10901.1"/>
    <property type="molecule type" value="Genomic_DNA"/>
</dbReference>
<reference evidence="3 4" key="1">
    <citation type="submission" date="2016-10" db="EMBL/GenBank/DDBJ databases">
        <authorList>
            <person name="de Groot N.N."/>
        </authorList>
    </citation>
    <scope>NUCLEOTIDE SEQUENCE [LARGE SCALE GENOMIC DNA]</scope>
    <source>
        <strain evidence="3 4">DSM 16957</strain>
    </source>
</reference>
<dbReference type="InterPro" id="IPR048469">
    <property type="entry name" value="YchJ-like_M"/>
</dbReference>
<dbReference type="Pfam" id="PF17775">
    <property type="entry name" value="YchJ_M-like"/>
    <property type="match status" value="1"/>
</dbReference>
<dbReference type="Gene3D" id="3.10.450.50">
    <property type="match status" value="1"/>
</dbReference>
<evidence type="ECO:0000259" key="2">
    <source>
        <dbReference type="Pfam" id="PF17775"/>
    </source>
</evidence>
<dbReference type="SUPFAM" id="SSF54427">
    <property type="entry name" value="NTF2-like"/>
    <property type="match status" value="1"/>
</dbReference>
<name>A0A1G7A806_9GAMM</name>
<dbReference type="PANTHER" id="PTHR33747:SF1">
    <property type="entry name" value="ADENYLATE CYCLASE-ASSOCIATED CAP C-TERMINAL DOMAIN-CONTAINING PROTEIN"/>
    <property type="match status" value="1"/>
</dbReference>
<keyword evidence="4" id="KW-1185">Reference proteome</keyword>
<dbReference type="HAMAP" id="MF_00612">
    <property type="entry name" value="UPF0225"/>
    <property type="match status" value="1"/>
</dbReference>
<dbReference type="InterPro" id="IPR032710">
    <property type="entry name" value="NTF2-like_dom_sf"/>
</dbReference>
<evidence type="ECO:0000313" key="3">
    <source>
        <dbReference type="EMBL" id="SDE10901.1"/>
    </source>
</evidence>
<sequence length="151" mass="16656">MFNDANTMTASSAQSAATADANTQCPCGGGKSYELCCAPIHAGTKQPQDALQLMRARYSAYVRKRTDFLLATWHASTRPPTLDLSDRPGLRTHWLGLQIISHRVLDASRQEVSFIARVKVGGGPAQRMVERSRFLLEDGVWYYVDGEIGPK</sequence>